<dbReference type="Gene3D" id="1.25.40.10">
    <property type="entry name" value="Tetratricopeptide repeat domain"/>
    <property type="match status" value="1"/>
</dbReference>
<sequence length="446" mass="49564">MLAACLTRKLLLSCSLLLVSVPSLAQDTSGEAPAQADFRKGVELFQQGDLKAARQRLEAARAGGLDSMTLHYNLGVVYYRLGQLDAAEESFARLLSSPHEILARYNLGLIALARNDEAVARDYFLSVVESDGPGKLQDLARTRLSDMGSQVAVSDRSPRRLYLAASGGYDSNIAGLPETATTREGGLFLDAVVAGSVRVRGDRNTGWDLEGAFFGRDYPDDDDYNTKFLQGKLAWSEQDAGRSRQLGMVLSQSWFGPDAFETRYGVEGLIAWPQCPVGLPIDGCDMSLAAARVDGGSSFEAYDGQWYRLRARAGRWFGAWNLEGKYLLELNNRSDLNSGSQFVSVSPQHHAVEASARYSVRPDIVLGAMGGFRYSRYQDPHRLLEGDTLVVERRTDRRWEAGTFAEYGLSRRWLLRGEWLFRDNSSRIDSYSYQRHTFMVTLEGVL</sequence>
<dbReference type="InterPro" id="IPR019734">
    <property type="entry name" value="TPR_rpt"/>
</dbReference>
<evidence type="ECO:0000256" key="2">
    <source>
        <dbReference type="SAM" id="SignalP"/>
    </source>
</evidence>
<proteinExistence type="predicted"/>
<feature type="chain" id="PRO_5011705019" evidence="2">
    <location>
        <begin position="26"/>
        <end position="446"/>
    </location>
</feature>
<reference evidence="4" key="1">
    <citation type="submission" date="2016-10" db="EMBL/GenBank/DDBJ databases">
        <authorList>
            <person name="Varghese N."/>
            <person name="Submissions S."/>
        </authorList>
    </citation>
    <scope>NUCLEOTIDE SEQUENCE [LARGE SCALE GENOMIC DNA]</scope>
    <source>
        <strain evidence="4">CGMCC 1.6775</strain>
    </source>
</reference>
<protein>
    <submittedName>
        <fullName evidence="3">Tetratricopeptide repeat-containing protein</fullName>
    </submittedName>
</protein>
<keyword evidence="4" id="KW-1185">Reference proteome</keyword>
<accession>A0A1I4QAH7</accession>
<dbReference type="PROSITE" id="PS50005">
    <property type="entry name" value="TPR"/>
    <property type="match status" value="1"/>
</dbReference>
<dbReference type="Pfam" id="PF13432">
    <property type="entry name" value="TPR_16"/>
    <property type="match status" value="1"/>
</dbReference>
<evidence type="ECO:0000313" key="4">
    <source>
        <dbReference type="Proteomes" id="UP000199339"/>
    </source>
</evidence>
<dbReference type="InterPro" id="IPR011990">
    <property type="entry name" value="TPR-like_helical_dom_sf"/>
</dbReference>
<keyword evidence="2" id="KW-0732">Signal</keyword>
<feature type="repeat" description="TPR" evidence="1">
    <location>
        <begin position="68"/>
        <end position="101"/>
    </location>
</feature>
<dbReference type="SUPFAM" id="SSF48452">
    <property type="entry name" value="TPR-like"/>
    <property type="match status" value="1"/>
</dbReference>
<keyword evidence="1" id="KW-0802">TPR repeat</keyword>
<dbReference type="EMBL" id="FOUR01000001">
    <property type="protein sequence ID" value="SFM36695.1"/>
    <property type="molecule type" value="Genomic_DNA"/>
</dbReference>
<dbReference type="RefSeq" id="WP_091997274.1">
    <property type="nucleotide sequence ID" value="NZ_FOUR01000001.1"/>
</dbReference>
<dbReference type="OrthoDB" id="6348659at2"/>
<evidence type="ECO:0000256" key="1">
    <source>
        <dbReference type="PROSITE-ProRule" id="PRU00339"/>
    </source>
</evidence>
<gene>
    <name evidence="3" type="ORF">SAMN04487961_0014</name>
</gene>
<organism evidence="3 4">
    <name type="scientific">Marinobacter pelagius</name>
    <dbReference type="NCBI Taxonomy" id="379482"/>
    <lineage>
        <taxon>Bacteria</taxon>
        <taxon>Pseudomonadati</taxon>
        <taxon>Pseudomonadota</taxon>
        <taxon>Gammaproteobacteria</taxon>
        <taxon>Pseudomonadales</taxon>
        <taxon>Marinobacteraceae</taxon>
        <taxon>Marinobacter</taxon>
    </lineage>
</organism>
<evidence type="ECO:0000313" key="3">
    <source>
        <dbReference type="EMBL" id="SFM36695.1"/>
    </source>
</evidence>
<feature type="signal peptide" evidence="2">
    <location>
        <begin position="1"/>
        <end position="25"/>
    </location>
</feature>
<dbReference type="Proteomes" id="UP000199339">
    <property type="component" value="Unassembled WGS sequence"/>
</dbReference>
<name>A0A1I4QAH7_9GAMM</name>
<dbReference type="AlphaFoldDB" id="A0A1I4QAH7"/>